<dbReference type="EMBL" id="AMQM01004527">
    <property type="status" value="NOT_ANNOTATED_CDS"/>
    <property type="molecule type" value="Genomic_DNA"/>
</dbReference>
<sequence length="132" mass="14498">MAGQKVTNLICLVAIALTTTVKLTSAVTCYNCNFCNVVDNKTETTNCSTSCKTYSVAVFDRNITWRGCSDNVYNESAPCDMKFIFANYENVQRCLCNTNLCNSMFYSAGPAIKFSFILAVFGLLGAFVLKVV</sequence>
<feature type="signal peptide" evidence="2">
    <location>
        <begin position="1"/>
        <end position="26"/>
    </location>
</feature>
<name>T1F6Q4_HELRO</name>
<dbReference type="AlphaFoldDB" id="T1F6Q4"/>
<keyword evidence="1" id="KW-1133">Transmembrane helix</keyword>
<keyword evidence="5" id="KW-1185">Reference proteome</keyword>
<dbReference type="InParanoid" id="T1F6Q4"/>
<proteinExistence type="predicted"/>
<feature type="transmembrane region" description="Helical" evidence="1">
    <location>
        <begin position="104"/>
        <end position="129"/>
    </location>
</feature>
<keyword evidence="1" id="KW-0472">Membrane</keyword>
<dbReference type="EMBL" id="KB096590">
    <property type="protein sequence ID" value="ESO03667.1"/>
    <property type="molecule type" value="Genomic_DNA"/>
</dbReference>
<reference evidence="4" key="3">
    <citation type="submission" date="2015-06" db="UniProtKB">
        <authorList>
            <consortium name="EnsemblMetazoa"/>
        </authorList>
    </citation>
    <scope>IDENTIFICATION</scope>
</reference>
<protein>
    <recommendedName>
        <fullName evidence="6">Protein quiver</fullName>
    </recommendedName>
</protein>
<dbReference type="KEGG" id="hro:HELRODRAFT_173365"/>
<dbReference type="GeneID" id="20204503"/>
<reference evidence="5" key="1">
    <citation type="submission" date="2012-12" db="EMBL/GenBank/DDBJ databases">
        <authorList>
            <person name="Hellsten U."/>
            <person name="Grimwood J."/>
            <person name="Chapman J.A."/>
            <person name="Shapiro H."/>
            <person name="Aerts A."/>
            <person name="Otillar R.P."/>
            <person name="Terry A.Y."/>
            <person name="Boore J.L."/>
            <person name="Simakov O."/>
            <person name="Marletaz F."/>
            <person name="Cho S.-J."/>
            <person name="Edsinger-Gonzales E."/>
            <person name="Havlak P."/>
            <person name="Kuo D.-H."/>
            <person name="Larsson T."/>
            <person name="Lv J."/>
            <person name="Arendt D."/>
            <person name="Savage R."/>
            <person name="Osoegawa K."/>
            <person name="de Jong P."/>
            <person name="Lindberg D.R."/>
            <person name="Seaver E.C."/>
            <person name="Weisblat D.A."/>
            <person name="Putnam N.H."/>
            <person name="Grigoriev I.V."/>
            <person name="Rokhsar D.S."/>
        </authorList>
    </citation>
    <scope>NUCLEOTIDE SEQUENCE</scope>
</reference>
<keyword evidence="2" id="KW-0732">Signal</keyword>
<dbReference type="CTD" id="20204503"/>
<keyword evidence="1" id="KW-0812">Transmembrane</keyword>
<evidence type="ECO:0000313" key="4">
    <source>
        <dbReference type="EnsemblMetazoa" id="HelroP173365"/>
    </source>
</evidence>
<evidence type="ECO:0000256" key="1">
    <source>
        <dbReference type="SAM" id="Phobius"/>
    </source>
</evidence>
<dbReference type="RefSeq" id="XP_009018224.1">
    <property type="nucleotide sequence ID" value="XM_009019976.1"/>
</dbReference>
<dbReference type="EnsemblMetazoa" id="HelroT173365">
    <property type="protein sequence ID" value="HelroP173365"/>
    <property type="gene ID" value="HelroG173365"/>
</dbReference>
<organism evidence="4 5">
    <name type="scientific">Helobdella robusta</name>
    <name type="common">Californian leech</name>
    <dbReference type="NCBI Taxonomy" id="6412"/>
    <lineage>
        <taxon>Eukaryota</taxon>
        <taxon>Metazoa</taxon>
        <taxon>Spiralia</taxon>
        <taxon>Lophotrochozoa</taxon>
        <taxon>Annelida</taxon>
        <taxon>Clitellata</taxon>
        <taxon>Hirudinea</taxon>
        <taxon>Rhynchobdellida</taxon>
        <taxon>Glossiphoniidae</taxon>
        <taxon>Helobdella</taxon>
    </lineage>
</organism>
<gene>
    <name evidence="4" type="primary">20204503</name>
    <name evidence="3" type="ORF">HELRODRAFT_173365</name>
</gene>
<dbReference type="HOGENOM" id="CLU_1919315_0_0_1"/>
<reference evidence="3 5" key="2">
    <citation type="journal article" date="2013" name="Nature">
        <title>Insights into bilaterian evolution from three spiralian genomes.</title>
        <authorList>
            <person name="Simakov O."/>
            <person name="Marletaz F."/>
            <person name="Cho S.J."/>
            <person name="Edsinger-Gonzales E."/>
            <person name="Havlak P."/>
            <person name="Hellsten U."/>
            <person name="Kuo D.H."/>
            <person name="Larsson T."/>
            <person name="Lv J."/>
            <person name="Arendt D."/>
            <person name="Savage R."/>
            <person name="Osoegawa K."/>
            <person name="de Jong P."/>
            <person name="Grimwood J."/>
            <person name="Chapman J.A."/>
            <person name="Shapiro H."/>
            <person name="Aerts A."/>
            <person name="Otillar R.P."/>
            <person name="Terry A.Y."/>
            <person name="Boore J.L."/>
            <person name="Grigoriev I.V."/>
            <person name="Lindberg D.R."/>
            <person name="Seaver E.C."/>
            <person name="Weisblat D.A."/>
            <person name="Putnam N.H."/>
            <person name="Rokhsar D.S."/>
        </authorList>
    </citation>
    <scope>NUCLEOTIDE SEQUENCE</scope>
</reference>
<evidence type="ECO:0000313" key="3">
    <source>
        <dbReference type="EMBL" id="ESO03667.1"/>
    </source>
</evidence>
<evidence type="ECO:0000256" key="2">
    <source>
        <dbReference type="SAM" id="SignalP"/>
    </source>
</evidence>
<accession>T1F6Q4</accession>
<dbReference type="Proteomes" id="UP000015101">
    <property type="component" value="Unassembled WGS sequence"/>
</dbReference>
<feature type="chain" id="PRO_5010980285" description="Protein quiver" evidence="2">
    <location>
        <begin position="27"/>
        <end position="132"/>
    </location>
</feature>
<evidence type="ECO:0000313" key="5">
    <source>
        <dbReference type="Proteomes" id="UP000015101"/>
    </source>
</evidence>
<evidence type="ECO:0008006" key="6">
    <source>
        <dbReference type="Google" id="ProtNLM"/>
    </source>
</evidence>